<gene>
    <name evidence="2" type="ORF">OOU_Y34scaffold01165g8</name>
</gene>
<proteinExistence type="predicted"/>
<accession>A0AA97NLM7</accession>
<feature type="compositionally biased region" description="Basic and acidic residues" evidence="1">
    <location>
        <begin position="86"/>
        <end position="96"/>
    </location>
</feature>
<evidence type="ECO:0000313" key="2">
    <source>
        <dbReference type="EMBL" id="ELQ32424.1"/>
    </source>
</evidence>
<name>A0AA97NLM7_PYRO3</name>
<evidence type="ECO:0000256" key="1">
    <source>
        <dbReference type="SAM" id="MobiDB-lite"/>
    </source>
</evidence>
<dbReference type="Proteomes" id="UP000011086">
    <property type="component" value="Unassembled WGS sequence"/>
</dbReference>
<dbReference type="AlphaFoldDB" id="A0AA97NLM7"/>
<sequence length="96" mass="10660">MEDKPKDVRPKVQVIIEQPNASGAQAQNSFYHEDFQLTNQDPEQGDKVGHTKMILQEQSSSDYSSGNYVLARGEAKCGSSPPLRPPAKENKPVKDF</sequence>
<organism evidence="2">
    <name type="scientific">Pyricularia oryzae (strain Y34)</name>
    <name type="common">Rice blast fungus</name>
    <name type="synonym">Magnaporthe oryzae</name>
    <dbReference type="NCBI Taxonomy" id="1143189"/>
    <lineage>
        <taxon>Eukaryota</taxon>
        <taxon>Fungi</taxon>
        <taxon>Dikarya</taxon>
        <taxon>Ascomycota</taxon>
        <taxon>Pezizomycotina</taxon>
        <taxon>Sordariomycetes</taxon>
        <taxon>Sordariomycetidae</taxon>
        <taxon>Magnaporthales</taxon>
        <taxon>Pyriculariaceae</taxon>
        <taxon>Pyricularia</taxon>
    </lineage>
</organism>
<reference evidence="2" key="1">
    <citation type="journal article" date="2012" name="PLoS Genet.">
        <title>Comparative analysis of the genomes of two field isolates of the rice blast fungus Magnaporthe oryzae.</title>
        <authorList>
            <person name="Xue M."/>
            <person name="Yang J."/>
            <person name="Li Z."/>
            <person name="Hu S."/>
            <person name="Yao N."/>
            <person name="Dean R.A."/>
            <person name="Zhao W."/>
            <person name="Shen M."/>
            <person name="Zhang H."/>
            <person name="Li C."/>
            <person name="Liu L."/>
            <person name="Cao L."/>
            <person name="Xu X."/>
            <person name="Xing Y."/>
            <person name="Hsiang T."/>
            <person name="Zhang Z."/>
            <person name="Xu J.R."/>
            <person name="Peng Y.L."/>
        </authorList>
    </citation>
    <scope>NUCLEOTIDE SEQUENCE</scope>
    <source>
        <strain evidence="2">Y34</strain>
    </source>
</reference>
<dbReference type="EMBL" id="JH793918">
    <property type="protein sequence ID" value="ELQ32424.1"/>
    <property type="molecule type" value="Genomic_DNA"/>
</dbReference>
<feature type="region of interest" description="Disordered" evidence="1">
    <location>
        <begin position="74"/>
        <end position="96"/>
    </location>
</feature>
<protein>
    <submittedName>
        <fullName evidence="2">Uncharacterized protein</fullName>
    </submittedName>
</protein>